<protein>
    <recommendedName>
        <fullName evidence="5">60S ribosomal protein L36</fullName>
    </recommendedName>
</protein>
<dbReference type="PROSITE" id="PS01190">
    <property type="entry name" value="RIBOSOMAL_L36E"/>
    <property type="match status" value="1"/>
</dbReference>
<dbReference type="AlphaFoldDB" id="Q4KTE8"/>
<comment type="subunit">
    <text evidence="2">Component of the large ribosomal subunit.</text>
</comment>
<dbReference type="PANTHER" id="PTHR10114">
    <property type="entry name" value="60S RIBOSOMAL PROTEIN L36"/>
    <property type="match status" value="1"/>
</dbReference>
<evidence type="ECO:0000256" key="5">
    <source>
        <dbReference type="RuleBase" id="RU000665"/>
    </source>
</evidence>
<dbReference type="GO" id="GO:0003735">
    <property type="term" value="F:structural constituent of ribosome"/>
    <property type="evidence" value="ECO:0007669"/>
    <property type="project" value="InterPro"/>
</dbReference>
<dbReference type="Pfam" id="PF01158">
    <property type="entry name" value="Ribosomal_L36e"/>
    <property type="match status" value="1"/>
</dbReference>
<dbReference type="GO" id="GO:1990904">
    <property type="term" value="C:ribonucleoprotein complex"/>
    <property type="evidence" value="ECO:0007669"/>
    <property type="project" value="UniProtKB-KW"/>
</dbReference>
<evidence type="ECO:0000256" key="4">
    <source>
        <dbReference type="ARBA" id="ARBA00023274"/>
    </source>
</evidence>
<evidence type="ECO:0000313" key="6">
    <source>
        <dbReference type="EMBL" id="AAX48870.1"/>
    </source>
</evidence>
<evidence type="ECO:0000256" key="3">
    <source>
        <dbReference type="ARBA" id="ARBA00022980"/>
    </source>
</evidence>
<sequence length="104" mass="12246">MAPQYEMAVGLKKGHKVTKVQQKERPSRRRGFLSKRVKFVRDLVREVCGQAPYEKRMLELLKVQRDKRALKFAKKRLGGHRRGKKKREEMQKLLQAMRKAQAAS</sequence>
<evidence type="ECO:0000256" key="1">
    <source>
        <dbReference type="ARBA" id="ARBA00006509"/>
    </source>
</evidence>
<keyword evidence="3 5" id="KW-0689">Ribosomal protein</keyword>
<reference evidence="6" key="1">
    <citation type="journal article" date="2006" name="Gene">
        <title>The complete set of ribosomal proteins from the marine sponge Suberites domuncula.</title>
        <authorList>
            <person name="Perina D."/>
            <person name="Cetkovic H."/>
            <person name="Harcet M."/>
            <person name="Premzl M."/>
            <person name="Lukic-Bilela L."/>
            <person name="Mueller W.E.G."/>
            <person name="Gamulin V."/>
        </authorList>
    </citation>
    <scope>NUCLEOTIDE SEQUENCE</scope>
</reference>
<dbReference type="FunFam" id="1.10.10.1760:FF:000001">
    <property type="entry name" value="60S ribosomal protein L36"/>
    <property type="match status" value="1"/>
</dbReference>
<dbReference type="InterPro" id="IPR038097">
    <property type="entry name" value="Ribosomal_eL36_sf"/>
</dbReference>
<proteinExistence type="evidence at transcript level"/>
<keyword evidence="4 5" id="KW-0687">Ribonucleoprotein</keyword>
<evidence type="ECO:0000256" key="2">
    <source>
        <dbReference type="ARBA" id="ARBA00011133"/>
    </source>
</evidence>
<accession>Q4KTE8</accession>
<dbReference type="GO" id="GO:0006412">
    <property type="term" value="P:translation"/>
    <property type="evidence" value="ECO:0007669"/>
    <property type="project" value="InterPro"/>
</dbReference>
<comment type="similarity">
    <text evidence="1 5">Belongs to the eukaryotic ribosomal protein eL36 family.</text>
</comment>
<dbReference type="EMBL" id="AY857451">
    <property type="protein sequence ID" value="AAX48870.1"/>
    <property type="molecule type" value="mRNA"/>
</dbReference>
<dbReference type="GO" id="GO:0005840">
    <property type="term" value="C:ribosome"/>
    <property type="evidence" value="ECO:0007669"/>
    <property type="project" value="UniProtKB-KW"/>
</dbReference>
<dbReference type="InterPro" id="IPR000509">
    <property type="entry name" value="Ribosomal_eL36"/>
</dbReference>
<organism evidence="6">
    <name type="scientific">Suberites domuncula</name>
    <name type="common">Sponge</name>
    <dbReference type="NCBI Taxonomy" id="55567"/>
    <lineage>
        <taxon>Eukaryota</taxon>
        <taxon>Metazoa</taxon>
        <taxon>Porifera</taxon>
        <taxon>Demospongiae</taxon>
        <taxon>Heteroscleromorpha</taxon>
        <taxon>Suberitida</taxon>
        <taxon>Suberitidae</taxon>
        <taxon>Suberites</taxon>
    </lineage>
</organism>
<dbReference type="Gene3D" id="1.10.10.1760">
    <property type="entry name" value="60S ribosomal protein L36"/>
    <property type="match status" value="1"/>
</dbReference>
<name>Q4KTE8_SUBDO</name>